<keyword evidence="1 2" id="KW-0808">Transferase</keyword>
<dbReference type="EMBL" id="JACHGY010000001">
    <property type="protein sequence ID" value="MBB6428474.1"/>
    <property type="molecule type" value="Genomic_DNA"/>
</dbReference>
<dbReference type="PANTHER" id="PTHR31480">
    <property type="entry name" value="BIFUNCTIONAL LYCOPENE CYCLASE/PHYTOENE SYNTHASE"/>
    <property type="match status" value="1"/>
</dbReference>
<gene>
    <name evidence="2" type="ORF">HNQ40_000280</name>
</gene>
<protein>
    <submittedName>
        <fullName evidence="2">Phytoene synthase</fullName>
        <ecNumber evidence="2">2.5.1.32</ecNumber>
    </submittedName>
</protein>
<evidence type="ECO:0000313" key="2">
    <source>
        <dbReference type="EMBL" id="MBB6428474.1"/>
    </source>
</evidence>
<keyword evidence="3" id="KW-1185">Reference proteome</keyword>
<dbReference type="GO" id="GO:0051996">
    <property type="term" value="F:squalene synthase [NAD(P)H] activity"/>
    <property type="evidence" value="ECO:0007669"/>
    <property type="project" value="InterPro"/>
</dbReference>
<dbReference type="InterPro" id="IPR044843">
    <property type="entry name" value="Trans_IPPS_bact-type"/>
</dbReference>
<dbReference type="InterPro" id="IPR002060">
    <property type="entry name" value="Squ/phyt_synthse"/>
</dbReference>
<reference evidence="2 3" key="1">
    <citation type="submission" date="2020-08" db="EMBL/GenBank/DDBJ databases">
        <title>Genomic Encyclopedia of Type Strains, Phase IV (KMG-IV): sequencing the most valuable type-strain genomes for metagenomic binning, comparative biology and taxonomic classification.</title>
        <authorList>
            <person name="Goeker M."/>
        </authorList>
    </citation>
    <scope>NUCLEOTIDE SEQUENCE [LARGE SCALE GENOMIC DNA]</scope>
    <source>
        <strain evidence="2 3">DSM 103725</strain>
    </source>
</reference>
<organism evidence="2 3">
    <name type="scientific">Algisphaera agarilytica</name>
    <dbReference type="NCBI Taxonomy" id="1385975"/>
    <lineage>
        <taxon>Bacteria</taxon>
        <taxon>Pseudomonadati</taxon>
        <taxon>Planctomycetota</taxon>
        <taxon>Phycisphaerae</taxon>
        <taxon>Phycisphaerales</taxon>
        <taxon>Phycisphaeraceae</taxon>
        <taxon>Algisphaera</taxon>
    </lineage>
</organism>
<dbReference type="EC" id="2.5.1.32" evidence="2"/>
<dbReference type="Gene3D" id="1.10.600.10">
    <property type="entry name" value="Farnesyl Diphosphate Synthase"/>
    <property type="match status" value="1"/>
</dbReference>
<dbReference type="SFLD" id="SFLDS00005">
    <property type="entry name" value="Isoprenoid_Synthase_Type_I"/>
    <property type="match status" value="1"/>
</dbReference>
<dbReference type="InterPro" id="IPR033904">
    <property type="entry name" value="Trans_IPPS_HH"/>
</dbReference>
<dbReference type="SFLD" id="SFLDG01212">
    <property type="entry name" value="Phytoene_synthase_like"/>
    <property type="match status" value="1"/>
</dbReference>
<dbReference type="Proteomes" id="UP000541810">
    <property type="component" value="Unassembled WGS sequence"/>
</dbReference>
<dbReference type="InterPro" id="IPR019845">
    <property type="entry name" value="Squalene/phytoene_synthase_CS"/>
</dbReference>
<accession>A0A7X0LJ71</accession>
<dbReference type="SUPFAM" id="SSF48576">
    <property type="entry name" value="Terpenoid synthases"/>
    <property type="match status" value="1"/>
</dbReference>
<dbReference type="AlphaFoldDB" id="A0A7X0LJ71"/>
<proteinExistence type="predicted"/>
<dbReference type="PROSITE" id="PS01044">
    <property type="entry name" value="SQUALEN_PHYTOEN_SYN_1"/>
    <property type="match status" value="1"/>
</dbReference>
<dbReference type="GO" id="GO:0004311">
    <property type="term" value="F:geranylgeranyl diphosphate synthase activity"/>
    <property type="evidence" value="ECO:0007669"/>
    <property type="project" value="InterPro"/>
</dbReference>
<dbReference type="InterPro" id="IPR008949">
    <property type="entry name" value="Isoprenoid_synthase_dom_sf"/>
</dbReference>
<sequence length="263" mass="29638">MSLTPEPKRSAIYAVYAWMRAADDLADDCEPGDDSADQLTVFHEETAAAMDPAQPLPAGPIWPAFRDTVETYALPGEHLYTMLDGQRSDLQPVSCQTFEDLYRYCYRVASTVGLTCVKVWGDDGDPAVAKLAEYRGVALQLTNVLRDLAEDAERGRCYLPVEDLTRFGVTPEQIRLGEGGQSFTRLMQFQLERARSYYEMSATLERHLEPDCRSTCWAIMRTYRVLLDRIAENPEKVLHKRVSLPLHTKLAVVAGAKLKRSWG</sequence>
<dbReference type="CDD" id="cd00683">
    <property type="entry name" value="Trans_IPPS_HH"/>
    <property type="match status" value="1"/>
</dbReference>
<dbReference type="GO" id="GO:0016117">
    <property type="term" value="P:carotenoid biosynthetic process"/>
    <property type="evidence" value="ECO:0007669"/>
    <property type="project" value="UniProtKB-ARBA"/>
</dbReference>
<dbReference type="SFLD" id="SFLDG01018">
    <property type="entry name" value="Squalene/Phytoene_Synthase_Lik"/>
    <property type="match status" value="1"/>
</dbReference>
<name>A0A7X0LJ71_9BACT</name>
<dbReference type="Pfam" id="PF00494">
    <property type="entry name" value="SQS_PSY"/>
    <property type="match status" value="1"/>
</dbReference>
<evidence type="ECO:0000313" key="3">
    <source>
        <dbReference type="Proteomes" id="UP000541810"/>
    </source>
</evidence>
<comment type="caution">
    <text evidence="2">The sequence shown here is derived from an EMBL/GenBank/DDBJ whole genome shotgun (WGS) entry which is preliminary data.</text>
</comment>
<evidence type="ECO:0000256" key="1">
    <source>
        <dbReference type="ARBA" id="ARBA00022679"/>
    </source>
</evidence>